<evidence type="ECO:0000313" key="3">
    <source>
        <dbReference type="Proteomes" id="UP000250796"/>
    </source>
</evidence>
<evidence type="ECO:0000313" key="2">
    <source>
        <dbReference type="EMBL" id="SSC12323.1"/>
    </source>
</evidence>
<feature type="transmembrane region" description="Helical" evidence="1">
    <location>
        <begin position="12"/>
        <end position="31"/>
    </location>
</feature>
<dbReference type="KEGG" id="minf:MESINF_0874"/>
<dbReference type="EMBL" id="LS974202">
    <property type="protein sequence ID" value="SSC12323.1"/>
    <property type="molecule type" value="Genomic_DNA"/>
</dbReference>
<protein>
    <submittedName>
        <fullName evidence="2">Prepilin-type N-terminal cleavage/methylation domain-containing protein</fullName>
    </submittedName>
</protein>
<proteinExistence type="predicted"/>
<dbReference type="AlphaFoldDB" id="A0A7Z7LF54"/>
<keyword evidence="3" id="KW-1185">Reference proteome</keyword>
<accession>A0A7Z7LF54</accession>
<gene>
    <name evidence="2" type="ORF">MESINF_0874</name>
</gene>
<dbReference type="Proteomes" id="UP000250796">
    <property type="component" value="Chromosome MESINF"/>
</dbReference>
<sequence>MKRKTGTSLLELTIVMIVFTVVLSAVLLLYVDLSKRSQVALNNVEKYSELFKIDSIIQTELSKAGPNIGKITLIKESESSPARGLRYTVSIPFVTGKVTKQFYFNDEKLKIWEKVTQQVDFTDGDDSLEIIDSTLESGERVIFSTTPFNNVDVEFESVGGGSVFYKITLTTPGGVEIHRSSVKLINVK</sequence>
<keyword evidence="1" id="KW-0472">Membrane</keyword>
<keyword evidence="1" id="KW-1133">Transmembrane helix</keyword>
<keyword evidence="1" id="KW-0812">Transmembrane</keyword>
<dbReference type="RefSeq" id="WP_169698673.1">
    <property type="nucleotide sequence ID" value="NZ_LS974202.1"/>
</dbReference>
<name>A0A7Z7LF54_9BACT</name>
<evidence type="ECO:0000256" key="1">
    <source>
        <dbReference type="SAM" id="Phobius"/>
    </source>
</evidence>
<reference evidence="2 3" key="1">
    <citation type="submission" date="2017-01" db="EMBL/GenBank/DDBJ databases">
        <authorList>
            <person name="Erauso G."/>
        </authorList>
    </citation>
    <scope>NUCLEOTIDE SEQUENCE [LARGE SCALE GENOMIC DNA]</scope>
    <source>
        <strain evidence="2">MESINF1</strain>
    </source>
</reference>
<organism evidence="2 3">
    <name type="scientific">Mesotoga infera</name>
    <dbReference type="NCBI Taxonomy" id="1236046"/>
    <lineage>
        <taxon>Bacteria</taxon>
        <taxon>Thermotogati</taxon>
        <taxon>Thermotogota</taxon>
        <taxon>Thermotogae</taxon>
        <taxon>Kosmotogales</taxon>
        <taxon>Kosmotogaceae</taxon>
        <taxon>Mesotoga</taxon>
    </lineage>
</organism>